<dbReference type="AlphaFoldDB" id="A0A1D1UK54"/>
<dbReference type="InterPro" id="IPR000219">
    <property type="entry name" value="DH_dom"/>
</dbReference>
<evidence type="ECO:0000259" key="3">
    <source>
        <dbReference type="PROSITE" id="PS50010"/>
    </source>
</evidence>
<dbReference type="InterPro" id="IPR011993">
    <property type="entry name" value="PH-like_dom_sf"/>
</dbReference>
<accession>A0A1D1UK54</accession>
<dbReference type="Gene3D" id="2.30.29.30">
    <property type="entry name" value="Pleckstrin-homology domain (PH domain)/Phosphotyrosine-binding domain (PTB)"/>
    <property type="match status" value="1"/>
</dbReference>
<feature type="region of interest" description="Disordered" evidence="2">
    <location>
        <begin position="730"/>
        <end position="772"/>
    </location>
</feature>
<feature type="compositionally biased region" description="Basic residues" evidence="2">
    <location>
        <begin position="750"/>
        <end position="761"/>
    </location>
</feature>
<dbReference type="SMART" id="SM00325">
    <property type="entry name" value="RhoGEF"/>
    <property type="match status" value="1"/>
</dbReference>
<dbReference type="PANTHER" id="PTHR45924:SF2">
    <property type="entry name" value="FI17866P1"/>
    <property type="match status" value="1"/>
</dbReference>
<feature type="region of interest" description="Disordered" evidence="2">
    <location>
        <begin position="843"/>
        <end position="863"/>
    </location>
</feature>
<feature type="compositionally biased region" description="Low complexity" evidence="2">
    <location>
        <begin position="64"/>
        <end position="86"/>
    </location>
</feature>
<dbReference type="Pfam" id="PF22697">
    <property type="entry name" value="SOS1_NGEF_PH"/>
    <property type="match status" value="1"/>
</dbReference>
<feature type="compositionally biased region" description="Polar residues" evidence="2">
    <location>
        <begin position="477"/>
        <end position="492"/>
    </location>
</feature>
<dbReference type="PANTHER" id="PTHR45924">
    <property type="entry name" value="FI17866P1"/>
    <property type="match status" value="1"/>
</dbReference>
<feature type="compositionally biased region" description="Polar residues" evidence="2">
    <location>
        <begin position="27"/>
        <end position="38"/>
    </location>
</feature>
<feature type="region of interest" description="Disordered" evidence="2">
    <location>
        <begin position="628"/>
        <end position="661"/>
    </location>
</feature>
<gene>
    <name evidence="4" type="primary">RvY_02335-1</name>
    <name evidence="4" type="synonym">RvY_02335.1</name>
    <name evidence="4" type="ORF">RvY_02335</name>
</gene>
<evidence type="ECO:0000313" key="5">
    <source>
        <dbReference type="Proteomes" id="UP000186922"/>
    </source>
</evidence>
<evidence type="ECO:0000313" key="4">
    <source>
        <dbReference type="EMBL" id="GAU89831.1"/>
    </source>
</evidence>
<evidence type="ECO:0000256" key="1">
    <source>
        <dbReference type="SAM" id="Coils"/>
    </source>
</evidence>
<dbReference type="EMBL" id="BDGG01000001">
    <property type="protein sequence ID" value="GAU89831.1"/>
    <property type="molecule type" value="Genomic_DNA"/>
</dbReference>
<dbReference type="GO" id="GO:0031267">
    <property type="term" value="F:small GTPase binding"/>
    <property type="evidence" value="ECO:0007669"/>
    <property type="project" value="TreeGrafter"/>
</dbReference>
<dbReference type="STRING" id="947166.A0A1D1UK54"/>
<feature type="compositionally biased region" description="Acidic residues" evidence="2">
    <location>
        <begin position="1120"/>
        <end position="1137"/>
    </location>
</feature>
<feature type="region of interest" description="Disordered" evidence="2">
    <location>
        <begin position="561"/>
        <end position="590"/>
    </location>
</feature>
<keyword evidence="1" id="KW-0175">Coiled coil</keyword>
<feature type="region of interest" description="Disordered" evidence="2">
    <location>
        <begin position="61"/>
        <end position="102"/>
    </location>
</feature>
<dbReference type="SUPFAM" id="SSF50729">
    <property type="entry name" value="PH domain-like"/>
    <property type="match status" value="1"/>
</dbReference>
<dbReference type="Proteomes" id="UP000186922">
    <property type="component" value="Unassembled WGS sequence"/>
</dbReference>
<organism evidence="4 5">
    <name type="scientific">Ramazzottius varieornatus</name>
    <name type="common">Water bear</name>
    <name type="synonym">Tardigrade</name>
    <dbReference type="NCBI Taxonomy" id="947166"/>
    <lineage>
        <taxon>Eukaryota</taxon>
        <taxon>Metazoa</taxon>
        <taxon>Ecdysozoa</taxon>
        <taxon>Tardigrada</taxon>
        <taxon>Eutardigrada</taxon>
        <taxon>Parachela</taxon>
        <taxon>Hypsibioidea</taxon>
        <taxon>Ramazzottiidae</taxon>
        <taxon>Ramazzottius</taxon>
    </lineage>
</organism>
<dbReference type="OrthoDB" id="1594986at2759"/>
<dbReference type="PROSITE" id="PS50010">
    <property type="entry name" value="DH_2"/>
    <property type="match status" value="1"/>
</dbReference>
<feature type="region of interest" description="Disordered" evidence="2">
    <location>
        <begin position="461"/>
        <end position="499"/>
    </location>
</feature>
<evidence type="ECO:0000256" key="2">
    <source>
        <dbReference type="SAM" id="MobiDB-lite"/>
    </source>
</evidence>
<feature type="compositionally biased region" description="Polar residues" evidence="2">
    <location>
        <begin position="843"/>
        <end position="856"/>
    </location>
</feature>
<dbReference type="InterPro" id="IPR035899">
    <property type="entry name" value="DBL_dom_sf"/>
</dbReference>
<dbReference type="InterPro" id="IPR055251">
    <property type="entry name" value="SOS1_NGEF_PH"/>
</dbReference>
<name>A0A1D1UK54_RAMVA</name>
<dbReference type="Pfam" id="PF00621">
    <property type="entry name" value="RhoGEF"/>
    <property type="match status" value="1"/>
</dbReference>
<feature type="compositionally biased region" description="Polar residues" evidence="2">
    <location>
        <begin position="93"/>
        <end position="102"/>
    </location>
</feature>
<reference evidence="4 5" key="1">
    <citation type="journal article" date="2016" name="Nat. Commun.">
        <title>Extremotolerant tardigrade genome and improved radiotolerance of human cultured cells by tardigrade-unique protein.</title>
        <authorList>
            <person name="Hashimoto T."/>
            <person name="Horikawa D.D."/>
            <person name="Saito Y."/>
            <person name="Kuwahara H."/>
            <person name="Kozuka-Hata H."/>
            <person name="Shin-I T."/>
            <person name="Minakuchi Y."/>
            <person name="Ohishi K."/>
            <person name="Motoyama A."/>
            <person name="Aizu T."/>
            <person name="Enomoto A."/>
            <person name="Kondo K."/>
            <person name="Tanaka S."/>
            <person name="Hara Y."/>
            <person name="Koshikawa S."/>
            <person name="Sagara H."/>
            <person name="Miura T."/>
            <person name="Yokobori S."/>
            <person name="Miyagawa K."/>
            <person name="Suzuki Y."/>
            <person name="Kubo T."/>
            <person name="Oyama M."/>
            <person name="Kohara Y."/>
            <person name="Fujiyama A."/>
            <person name="Arakawa K."/>
            <person name="Katayama T."/>
            <person name="Toyoda A."/>
            <person name="Kunieda T."/>
        </authorList>
    </citation>
    <scope>NUCLEOTIDE SEQUENCE [LARGE SCALE GENOMIC DNA]</scope>
    <source>
        <strain evidence="4 5">YOKOZUNA-1</strain>
    </source>
</reference>
<dbReference type="GO" id="GO:0005085">
    <property type="term" value="F:guanyl-nucleotide exchange factor activity"/>
    <property type="evidence" value="ECO:0007669"/>
    <property type="project" value="InterPro"/>
</dbReference>
<sequence>MVDILESFTMAEDIGDFDGAPEPRKSSPASSSEYEVHSVDTNLSADSGLSCTHDLDRHSVWRNSSSSTGSSASGSSTSHRSSLSLAPNDVLSHPSTRRSSLGNTAGSKIHFVMDEIIQTERSYVEDLKQVIQGYLRPMRESPVFTAADVDQVFGNLEQLMAFHEKFYGLLLPPDLSGPVFIARRFVQHATDFDIYAEYCLNFPTSCECLALLTKEQPEWFRDRQTDLGHVLPLGPYLLKPIQRILKYHLLLQKLLDNCDADMPGYASVRQAHEDMKDIAQKINDLQQQRDRTIRLEELQLLLIDKPAHLNLFGLGELSLEDTFRVIGVKGERNLCLFDKGLLIVKKREDRSLLYKNYIAHSNLMLSEVIADNPLQFIVIPFDSPRNQIVIEAKSLDQKRLWTTKLKNLMLKHYPGAKISDHVQQLVMQLGSHTTAQDESVNSSPRRFRPAALFGSPATPHYLHKRRAKSPGPAGNGQIRNAVTRQSRRNTAPQLDCPLELPKNPEELVVDMDEGFQVISRSPSSTMPPKKTSVEKFDHVSTSYIPTMKEDKFKYEEIQVTNSSNPETKQVEPSTVASSQHVHVTHRRREHSAGRFRLVSDDEDSQTDMSQSMTGILRTGLRTVYGKARGILKPTKKSPPSKSEDSVQFKDLSSSSSDTSSNKFGVVEPREFLFDVLDSVNDLALCPVRSVENASTASEQSSLANEDIYEKELQTQLDSLDGVNLDFIDGAESPQPTKLDKLPPIDSGKGTVRRKGAIKKKSVKDPKTKSPSHLIEQRIKSLEKQSVWNNDDMLVPIMTSTNDPNAPPETTAGSSVVIVQLPFDFENLFTQPLTKRLAPPSVHVSVTDSSGNTQTVPITGPLQNLHPRHRRKLKIKKSVIQHLEEIASSDLRVADNEKDIFCIPCDTVLTEFGKVKKSSVKLHLTCKRHIFNVKLEERKANAIPPEIKLDEHTSLYRCILCCKAVSQELHDIKRHCASKRHVRLLEERQEAAANIENKSSVREDGVLPPLRVVDEQQLPAPKISARDYNNEFVYDVLDFVMKTSGQLSALKDMKKLIGRWTTMSLPTIDAIRRNHLPRYLEKNPDIARRLEQASARKVARMRIKLGESTEGLPLGNGIAEPDPELQPEEPEHEPEEIYEEQHTEEEVVQMQRPTSEEQVDVDLEEGVGSTTLTELEQAISAFAQQNQDQMFSVADFGHELAVEEMQVAEQEEQQ</sequence>
<proteinExistence type="predicted"/>
<protein>
    <recommendedName>
        <fullName evidence="3">DH domain-containing protein</fullName>
    </recommendedName>
</protein>
<keyword evidence="5" id="KW-1185">Reference proteome</keyword>
<comment type="caution">
    <text evidence="4">The sequence shown here is derived from an EMBL/GenBank/DDBJ whole genome shotgun (WGS) entry which is preliminary data.</text>
</comment>
<dbReference type="SUPFAM" id="SSF48065">
    <property type="entry name" value="DBL homology domain (DH-domain)"/>
    <property type="match status" value="1"/>
</dbReference>
<feature type="region of interest" description="Disordered" evidence="2">
    <location>
        <begin position="1108"/>
        <end position="1159"/>
    </location>
</feature>
<feature type="coiled-coil region" evidence="1">
    <location>
        <begin position="268"/>
        <end position="295"/>
    </location>
</feature>
<dbReference type="Gene3D" id="1.20.900.10">
    <property type="entry name" value="Dbl homology (DH) domain"/>
    <property type="match status" value="1"/>
</dbReference>
<dbReference type="CDD" id="cd00160">
    <property type="entry name" value="RhoGEF"/>
    <property type="match status" value="1"/>
</dbReference>
<feature type="region of interest" description="Disordered" evidence="2">
    <location>
        <begin position="13"/>
        <end position="38"/>
    </location>
</feature>
<feature type="domain" description="DH" evidence="3">
    <location>
        <begin position="108"/>
        <end position="285"/>
    </location>
</feature>
<feature type="compositionally biased region" description="Polar residues" evidence="2">
    <location>
        <begin position="561"/>
        <end position="581"/>
    </location>
</feature>